<gene>
    <name evidence="2" type="ORF">KDA10_03940</name>
</gene>
<dbReference type="CDD" id="cd00085">
    <property type="entry name" value="HNHc"/>
    <property type="match status" value="1"/>
</dbReference>
<feature type="non-terminal residue" evidence="2">
    <location>
        <position position="69"/>
    </location>
</feature>
<dbReference type="GO" id="GO:0003676">
    <property type="term" value="F:nucleic acid binding"/>
    <property type="evidence" value="ECO:0007669"/>
    <property type="project" value="InterPro"/>
</dbReference>
<dbReference type="SMART" id="SM00507">
    <property type="entry name" value="HNHc"/>
    <property type="match status" value="1"/>
</dbReference>
<accession>A0A955IWW4</accession>
<evidence type="ECO:0000313" key="2">
    <source>
        <dbReference type="EMBL" id="MCA9302477.1"/>
    </source>
</evidence>
<dbReference type="InterPro" id="IPR003615">
    <property type="entry name" value="HNH_nuc"/>
</dbReference>
<keyword evidence="2" id="KW-0378">Hydrolase</keyword>
<dbReference type="Gene3D" id="1.10.30.50">
    <property type="match status" value="1"/>
</dbReference>
<evidence type="ECO:0000259" key="1">
    <source>
        <dbReference type="SMART" id="SM00507"/>
    </source>
</evidence>
<organism evidence="2 3">
    <name type="scientific">candidate division WWE3 bacterium</name>
    <dbReference type="NCBI Taxonomy" id="2053526"/>
    <lineage>
        <taxon>Bacteria</taxon>
        <taxon>Katanobacteria</taxon>
    </lineage>
</organism>
<reference evidence="2" key="1">
    <citation type="submission" date="2020-04" db="EMBL/GenBank/DDBJ databases">
        <authorList>
            <person name="Zhang T."/>
        </authorList>
    </citation>
    <scope>NUCLEOTIDE SEQUENCE</scope>
    <source>
        <strain evidence="2">HKST-UBA80</strain>
    </source>
</reference>
<feature type="domain" description="HNH nuclease" evidence="1">
    <location>
        <begin position="10"/>
        <end position="69"/>
    </location>
</feature>
<protein>
    <submittedName>
        <fullName evidence="2">HNH endonuclease</fullName>
    </submittedName>
</protein>
<dbReference type="InterPro" id="IPR002711">
    <property type="entry name" value="HNH"/>
</dbReference>
<dbReference type="GO" id="GO:0008270">
    <property type="term" value="F:zinc ion binding"/>
    <property type="evidence" value="ECO:0007669"/>
    <property type="project" value="InterPro"/>
</dbReference>
<proteinExistence type="predicted"/>
<dbReference type="GO" id="GO:0004519">
    <property type="term" value="F:endonuclease activity"/>
    <property type="evidence" value="ECO:0007669"/>
    <property type="project" value="UniProtKB-KW"/>
</dbReference>
<dbReference type="AlphaFoldDB" id="A0A955IWW4"/>
<dbReference type="Proteomes" id="UP000714817">
    <property type="component" value="Unassembled WGS sequence"/>
</dbReference>
<reference evidence="2" key="2">
    <citation type="journal article" date="2021" name="Microbiome">
        <title>Successional dynamics and alternative stable states in a saline activated sludge microbial community over 9 years.</title>
        <authorList>
            <person name="Wang Y."/>
            <person name="Ye J."/>
            <person name="Ju F."/>
            <person name="Liu L."/>
            <person name="Boyd J.A."/>
            <person name="Deng Y."/>
            <person name="Parks D.H."/>
            <person name="Jiang X."/>
            <person name="Yin X."/>
            <person name="Woodcroft B.J."/>
            <person name="Tyson G.W."/>
            <person name="Hugenholtz P."/>
            <person name="Polz M.F."/>
            <person name="Zhang T."/>
        </authorList>
    </citation>
    <scope>NUCLEOTIDE SEQUENCE</scope>
    <source>
        <strain evidence="2">HKST-UBA80</strain>
    </source>
</reference>
<keyword evidence="2" id="KW-0255">Endonuclease</keyword>
<dbReference type="EMBL" id="JAGQNY010000026">
    <property type="protein sequence ID" value="MCA9302477.1"/>
    <property type="molecule type" value="Genomic_DNA"/>
</dbReference>
<name>A0A955IWW4_UNCKA</name>
<keyword evidence="2" id="KW-0540">Nuclease</keyword>
<comment type="caution">
    <text evidence="2">The sequence shown here is derived from an EMBL/GenBank/DDBJ whole genome shotgun (WGS) entry which is preliminary data.</text>
</comment>
<sequence>MTKRKAIPAKIRLKVLQRDNFTCQSCGKSPALYPELLGIDAFPKLEIDHFDPHSKGGSDEIDNLQTLCI</sequence>
<dbReference type="Pfam" id="PF01844">
    <property type="entry name" value="HNH"/>
    <property type="match status" value="1"/>
</dbReference>
<evidence type="ECO:0000313" key="3">
    <source>
        <dbReference type="Proteomes" id="UP000714817"/>
    </source>
</evidence>